<dbReference type="GeneID" id="119724198"/>
<dbReference type="Pfam" id="PF14719">
    <property type="entry name" value="PID_2"/>
    <property type="match status" value="1"/>
</dbReference>
<name>A0A913ZJ33_PATMI</name>
<dbReference type="Proteomes" id="UP000887568">
    <property type="component" value="Unplaced"/>
</dbReference>
<dbReference type="OMA" id="QRMQVEM"/>
<dbReference type="SUPFAM" id="SSF50729">
    <property type="entry name" value="PH domain-like"/>
    <property type="match status" value="1"/>
</dbReference>
<protein>
    <recommendedName>
        <fullName evidence="1">PID domain-containing protein</fullName>
    </recommendedName>
</protein>
<dbReference type="EnsemblMetazoa" id="XM_038195143.1">
    <property type="protein sequence ID" value="XP_038051071.1"/>
    <property type="gene ID" value="LOC119724198"/>
</dbReference>
<dbReference type="OrthoDB" id="5962185at2759"/>
<dbReference type="AlphaFoldDB" id="A0A913ZJ33"/>
<dbReference type="RefSeq" id="XP_038051071.1">
    <property type="nucleotide sequence ID" value="XM_038195143.1"/>
</dbReference>
<reference evidence="2" key="1">
    <citation type="submission" date="2022-11" db="UniProtKB">
        <authorList>
            <consortium name="EnsemblMetazoa"/>
        </authorList>
    </citation>
    <scope>IDENTIFICATION</scope>
</reference>
<keyword evidence="3" id="KW-1185">Reference proteome</keyword>
<evidence type="ECO:0000313" key="2">
    <source>
        <dbReference type="EnsemblMetazoa" id="XP_038051071.1"/>
    </source>
</evidence>
<dbReference type="InterPro" id="IPR051133">
    <property type="entry name" value="Adapter_Engulfment-Domain"/>
</dbReference>
<dbReference type="PANTHER" id="PTHR11232">
    <property type="entry name" value="PHOSPHOTYROSINE INTERACTION DOMAIN-CONTAINING FAMILY MEMBER"/>
    <property type="match status" value="1"/>
</dbReference>
<dbReference type="Gene3D" id="2.30.29.30">
    <property type="entry name" value="Pleckstrin-homology domain (PH domain)/Phosphotyrosine-binding domain (PTB)"/>
    <property type="match status" value="1"/>
</dbReference>
<dbReference type="InterPro" id="IPR011993">
    <property type="entry name" value="PH-like_dom_sf"/>
</dbReference>
<evidence type="ECO:0000313" key="3">
    <source>
        <dbReference type="Proteomes" id="UP000887568"/>
    </source>
</evidence>
<accession>A0A913ZJ33</accession>
<dbReference type="InterPro" id="IPR006020">
    <property type="entry name" value="PTB/PI_dom"/>
</dbReference>
<feature type="domain" description="PID" evidence="1">
    <location>
        <begin position="22"/>
        <end position="166"/>
    </location>
</feature>
<proteinExistence type="predicted"/>
<evidence type="ECO:0000259" key="1">
    <source>
        <dbReference type="SMART" id="SM00462"/>
    </source>
</evidence>
<dbReference type="PANTHER" id="PTHR11232:SF2">
    <property type="entry name" value="FI05246P"/>
    <property type="match status" value="1"/>
</dbReference>
<dbReference type="SMART" id="SM00462">
    <property type="entry name" value="PTB"/>
    <property type="match status" value="1"/>
</dbReference>
<organism evidence="2 3">
    <name type="scientific">Patiria miniata</name>
    <name type="common">Bat star</name>
    <name type="synonym">Asterina miniata</name>
    <dbReference type="NCBI Taxonomy" id="46514"/>
    <lineage>
        <taxon>Eukaryota</taxon>
        <taxon>Metazoa</taxon>
        <taxon>Echinodermata</taxon>
        <taxon>Eleutherozoa</taxon>
        <taxon>Asterozoa</taxon>
        <taxon>Asteroidea</taxon>
        <taxon>Valvatacea</taxon>
        <taxon>Valvatida</taxon>
        <taxon>Asterinidae</taxon>
        <taxon>Patiria</taxon>
    </lineage>
</organism>
<sequence length="235" mass="26379">MALSMFKRKPKSSVAAAAAASPKEKTFTIQYLGSLRTFKGKGSDCLDEPLQEIWVKSNKGTRSAKAQLTIAADGVNLERMDIKDLPTSVQFFHLNRISHCGLHPKYPRVVTWIHRNELQRMQVEMRAHAVICNRSDKARMIADLLNERLRSAFADFKQEMKVRDKISIRRSSEGTLDVAGLQKLQNHRSTFMPPVAKRGSVPALGIILEKGKLVGVAETIEADEEEEEDEDGDTF</sequence>